<dbReference type="EMBL" id="OGUU01000008">
    <property type="protein sequence ID" value="SPC09807.1"/>
    <property type="molecule type" value="Genomic_DNA"/>
</dbReference>
<reference evidence="2 3" key="1">
    <citation type="submission" date="2018-01" db="EMBL/GenBank/DDBJ databases">
        <authorList>
            <person name="Clerissi C."/>
        </authorList>
    </citation>
    <scope>NUCLEOTIDE SEQUENCE [LARGE SCALE GENOMIC DNA]</scope>
    <source>
        <strain evidence="2">Cupriavidus taiwanensis STM 6021</strain>
    </source>
</reference>
<evidence type="ECO:0000313" key="3">
    <source>
        <dbReference type="Proteomes" id="UP000257139"/>
    </source>
</evidence>
<proteinExistence type="predicted"/>
<name>A0A7Z7J9N5_9BURK</name>
<gene>
    <name evidence="2" type="ORF">CBM2594_A41130</name>
</gene>
<feature type="region of interest" description="Disordered" evidence="1">
    <location>
        <begin position="1"/>
        <end position="26"/>
    </location>
</feature>
<dbReference type="Proteomes" id="UP000257139">
    <property type="component" value="Chromosome CBM2594_a"/>
</dbReference>
<organism evidence="2 3">
    <name type="scientific">Cupriavidus taiwanensis</name>
    <dbReference type="NCBI Taxonomy" id="164546"/>
    <lineage>
        <taxon>Bacteria</taxon>
        <taxon>Pseudomonadati</taxon>
        <taxon>Pseudomonadota</taxon>
        <taxon>Betaproteobacteria</taxon>
        <taxon>Burkholderiales</taxon>
        <taxon>Burkholderiaceae</taxon>
        <taxon>Cupriavidus</taxon>
    </lineage>
</organism>
<accession>A0A7Z7J9N5</accession>
<evidence type="ECO:0000313" key="2">
    <source>
        <dbReference type="EMBL" id="SPC09807.1"/>
    </source>
</evidence>
<evidence type="ECO:0000256" key="1">
    <source>
        <dbReference type="SAM" id="MobiDB-lite"/>
    </source>
</evidence>
<comment type="caution">
    <text evidence="2">The sequence shown here is derived from an EMBL/GenBank/DDBJ whole genome shotgun (WGS) entry which is preliminary data.</text>
</comment>
<sequence length="26" mass="2817">MPGYANAGHPSPTPQAESHRYARYAS</sequence>
<protein>
    <submittedName>
        <fullName evidence="2">Uncharacterized protein</fullName>
    </submittedName>
</protein>
<dbReference type="AlphaFoldDB" id="A0A7Z7J9N5"/>